<reference evidence="2 3" key="1">
    <citation type="submission" date="2009-08" db="EMBL/GenBank/DDBJ databases">
        <authorList>
            <person name="Qin X."/>
            <person name="Bachman B."/>
            <person name="Battles P."/>
            <person name="Bell A."/>
            <person name="Bess C."/>
            <person name="Bickham C."/>
            <person name="Chaboub L."/>
            <person name="Chen D."/>
            <person name="Coyle M."/>
            <person name="Deiros D.R."/>
            <person name="Dinh H."/>
            <person name="Forbes L."/>
            <person name="Fowler G."/>
            <person name="Francisco L."/>
            <person name="Fu Q."/>
            <person name="Gubbala S."/>
            <person name="Hale W."/>
            <person name="Han Y."/>
            <person name="Hemphill L."/>
            <person name="Highlander S.K."/>
            <person name="Hirani K."/>
            <person name="Hogues M."/>
            <person name="Jackson L."/>
            <person name="Jakkamsetti A."/>
            <person name="Javaid M."/>
            <person name="Jiang H."/>
            <person name="Korchina V."/>
            <person name="Kovar C."/>
            <person name="Lara F."/>
            <person name="Lee S."/>
            <person name="Mata R."/>
            <person name="Mathew T."/>
            <person name="Moen C."/>
            <person name="Morales K."/>
            <person name="Munidasa M."/>
            <person name="Nazareth L."/>
            <person name="Ngo R."/>
            <person name="Nguyen L."/>
            <person name="Okwuonu G."/>
            <person name="Ongeri F."/>
            <person name="Patil S."/>
            <person name="Petrosino J."/>
            <person name="Pham C."/>
            <person name="Pham P."/>
            <person name="Pu L.-L."/>
            <person name="Puazo M."/>
            <person name="Raj R."/>
            <person name="Reid J."/>
            <person name="Rouhana J."/>
            <person name="Saada N."/>
            <person name="Shang Y."/>
            <person name="Simmons D."/>
            <person name="Thornton R."/>
            <person name="Warren J."/>
            <person name="Weissenberger G."/>
            <person name="Zhang J."/>
            <person name="Zhang L."/>
            <person name="Zhou C."/>
            <person name="Zhu D."/>
            <person name="Muzny D."/>
            <person name="Worley K."/>
            <person name="Gibbs R."/>
        </authorList>
    </citation>
    <scope>NUCLEOTIDE SEQUENCE [LARGE SCALE GENOMIC DNA]</scope>
    <source>
        <strain evidence="3">ATCC 15826 / DSM 8339 / NCTC 10426 / 6573</strain>
    </source>
</reference>
<dbReference type="OrthoDB" id="9768066at2"/>
<feature type="compositionally biased region" description="Acidic residues" evidence="1">
    <location>
        <begin position="109"/>
        <end position="142"/>
    </location>
</feature>
<sequence length="766" mass="83530">MTTRLFGIRHHGAGSARHLIAALREYQPDCILLEGPPEADALLPLAAEADMQPPVALLAYRPDAPQQAVYYPFAAFSPEWQAMRYAAQAGIPLQFCDLPLAHSLYKEETPDDSDENAAEDAAPEDDEIDSEDGGEAEDEDTAEEPRHSDPFDELAAIAGLPDGEAFWEALVEQRRDSTEIFVAVAEAVSALREARGDTDPRDALREAWMRKTLRQAEKTYRRIAVVCGAWHVPALAAKTAAKDDNALLKGLPKVKVDCTWIPWTHSRLSLESGYGAGLAAPGWYAHLWAHPDDDGVRWIGRAAALLRAQGHDISAAHVIETVHLANASAALRGQSQPRLADHLEALTAIVGMGDDTVLRLIEHEWLIDNAIGSVPAATPQLPLIADVQAQRKKLRLAESDEAKTLELDLRKPLDLQRSIHFHRLQLLGITDAETLPARGKGTFKEAWTYRYQPESHITLTERAPYGNTLAAAVQGYVAERLQQARSLAELTALLAAVLPADLPALVATLTHHIADLSATQDNLADSLAALPNLTDTVRYGDVRALDPAPLLAVLDTLLARLAAGGVQGCLNIDHDSASALFTPIRQADYQLSLLDNPALNTYWQRFLQNILAATNAHPLLAGNAARLLFDKQHLDAARCAELLAQNLSAANPSERAAYWLEGYLYQSGTVLLLHDPLWRILDDWLRALSAEHFTELLPLLRRTFSSFEPGERRQLGDKAREHAGDTPATTHPVAAVKPEHHAGHGLAALQTVAAWLNLDVGAVSEA</sequence>
<dbReference type="AlphaFoldDB" id="C8N993"/>
<keyword evidence="3" id="KW-1185">Reference proteome</keyword>
<evidence type="ECO:0000313" key="3">
    <source>
        <dbReference type="Proteomes" id="UP000004870"/>
    </source>
</evidence>
<organism evidence="2 3">
    <name type="scientific">Cardiobacterium hominis (strain ATCC 15826 / DSM 8339 / NCTC 10426 / 6573)</name>
    <dbReference type="NCBI Taxonomy" id="638300"/>
    <lineage>
        <taxon>Bacteria</taxon>
        <taxon>Pseudomonadati</taxon>
        <taxon>Pseudomonadota</taxon>
        <taxon>Gammaproteobacteria</taxon>
        <taxon>Cardiobacteriales</taxon>
        <taxon>Cardiobacteriaceae</taxon>
        <taxon>Cardiobacterium</taxon>
    </lineage>
</organism>
<dbReference type="InterPro" id="IPR043737">
    <property type="entry name" value="DUF5682"/>
</dbReference>
<dbReference type="HOGENOM" id="CLU_009152_1_0_6"/>
<dbReference type="InterPro" id="IPR050458">
    <property type="entry name" value="LolB"/>
</dbReference>
<name>C8N993_CARH6</name>
<accession>C8N993</accession>
<dbReference type="Proteomes" id="UP000004870">
    <property type="component" value="Unassembled WGS sequence"/>
</dbReference>
<evidence type="ECO:0000313" key="2">
    <source>
        <dbReference type="EMBL" id="EEV88766.1"/>
    </source>
</evidence>
<dbReference type="PANTHER" id="PTHR30634:SF14">
    <property type="match status" value="1"/>
</dbReference>
<dbReference type="STRING" id="2718.CHUV0807_2389"/>
<gene>
    <name evidence="2" type="ORF">HMPREF0198_1071</name>
</gene>
<dbReference type="RefSeq" id="WP_004140761.1">
    <property type="nucleotide sequence ID" value="NZ_GG694026.1"/>
</dbReference>
<feature type="compositionally biased region" description="Basic and acidic residues" evidence="1">
    <location>
        <begin position="711"/>
        <end position="724"/>
    </location>
</feature>
<protein>
    <submittedName>
        <fullName evidence="2">Uncharacterized protein</fullName>
    </submittedName>
</protein>
<dbReference type="EMBL" id="ACKY01000056">
    <property type="protein sequence ID" value="EEV88766.1"/>
    <property type="molecule type" value="Genomic_DNA"/>
</dbReference>
<feature type="region of interest" description="Disordered" evidence="1">
    <location>
        <begin position="711"/>
        <end position="731"/>
    </location>
</feature>
<proteinExistence type="predicted"/>
<dbReference type="Pfam" id="PF18934">
    <property type="entry name" value="DUF5682"/>
    <property type="match status" value="1"/>
</dbReference>
<feature type="region of interest" description="Disordered" evidence="1">
    <location>
        <begin position="107"/>
        <end position="150"/>
    </location>
</feature>
<dbReference type="PANTHER" id="PTHR30634">
    <property type="entry name" value="OUTER MEMBRANE LOLAB LIPOPROTEIN INSERTION APPARATUS"/>
    <property type="match status" value="1"/>
</dbReference>
<dbReference type="GeneID" id="84788785"/>
<comment type="caution">
    <text evidence="2">The sequence shown here is derived from an EMBL/GenBank/DDBJ whole genome shotgun (WGS) entry which is preliminary data.</text>
</comment>
<evidence type="ECO:0000256" key="1">
    <source>
        <dbReference type="SAM" id="MobiDB-lite"/>
    </source>
</evidence>